<gene>
    <name evidence="2" type="ORF">CVT24_000189</name>
</gene>
<evidence type="ECO:0000313" key="2">
    <source>
        <dbReference type="EMBL" id="PPQ72946.1"/>
    </source>
</evidence>
<dbReference type="EMBL" id="NHTK01005844">
    <property type="protein sequence ID" value="PPQ72946.1"/>
    <property type="molecule type" value="Genomic_DNA"/>
</dbReference>
<comment type="caution">
    <text evidence="2">The sequence shown here is derived from an EMBL/GenBank/DDBJ whole genome shotgun (WGS) entry which is preliminary data.</text>
</comment>
<dbReference type="InterPro" id="IPR011333">
    <property type="entry name" value="SKP1/BTB/POZ_sf"/>
</dbReference>
<keyword evidence="3" id="KW-1185">Reference proteome</keyword>
<feature type="region of interest" description="Disordered" evidence="1">
    <location>
        <begin position="328"/>
        <end position="391"/>
    </location>
</feature>
<evidence type="ECO:0000313" key="3">
    <source>
        <dbReference type="Proteomes" id="UP000284842"/>
    </source>
</evidence>
<proteinExistence type="predicted"/>
<dbReference type="AlphaFoldDB" id="A0A409W392"/>
<feature type="compositionally biased region" description="Basic and acidic residues" evidence="1">
    <location>
        <begin position="370"/>
        <end position="391"/>
    </location>
</feature>
<organism evidence="2 3">
    <name type="scientific">Panaeolus cyanescens</name>
    <dbReference type="NCBI Taxonomy" id="181874"/>
    <lineage>
        <taxon>Eukaryota</taxon>
        <taxon>Fungi</taxon>
        <taxon>Dikarya</taxon>
        <taxon>Basidiomycota</taxon>
        <taxon>Agaricomycotina</taxon>
        <taxon>Agaricomycetes</taxon>
        <taxon>Agaricomycetidae</taxon>
        <taxon>Agaricales</taxon>
        <taxon>Agaricineae</taxon>
        <taxon>Galeropsidaceae</taxon>
        <taxon>Panaeolus</taxon>
    </lineage>
</organism>
<accession>A0A409W392</accession>
<dbReference type="STRING" id="181874.A0A409W392"/>
<evidence type="ECO:0008006" key="4">
    <source>
        <dbReference type="Google" id="ProtNLM"/>
    </source>
</evidence>
<sequence length="448" mass="50875">MSFSVISESSIRRRDSLDDLSYSDIEGIEHDVNMKMRVEHEAANSPTTPEEPGFISGPATVLERDPIYFCEIVMLQVEDRVFSVPKSGLIEHGTHFQTLLETCKTGVGSSESNPIVLEGVSKIHFHNFLRLIYPFRGVDIPSGDEHWLGILDLATKWGFNDIRAVALTSLEHLFIPTPPHPSAYAKAIYGLHLCQKYNIHEHLQAQYEILVTSIAPLNRNALLAGGIDEETIVAVMEMREKWLCGMLWGQALTPGVGIDVGDDDVGGGLSLPLRLSAKKIVGDYFRTRMGSSALTVEEVDAEVAVRELEEKWVNEIVEHLKKVKEEKMARAKEEKRRKEEERKRKEEEKALEGKARKARIAELQEEEDQERERREREEEEERRRLYEEEEEMKKRLEEEEAAIVAAGIEAARIADKAETQRVARELLLKRRRTATHRKVGTRTCSGGA</sequence>
<evidence type="ECO:0000256" key="1">
    <source>
        <dbReference type="SAM" id="MobiDB-lite"/>
    </source>
</evidence>
<dbReference type="InParanoid" id="A0A409W392"/>
<name>A0A409W392_9AGAR</name>
<dbReference type="Gene3D" id="3.30.710.10">
    <property type="entry name" value="Potassium Channel Kv1.1, Chain A"/>
    <property type="match status" value="1"/>
</dbReference>
<feature type="compositionally biased region" description="Basic and acidic residues" evidence="1">
    <location>
        <begin position="328"/>
        <end position="362"/>
    </location>
</feature>
<reference evidence="2 3" key="1">
    <citation type="journal article" date="2018" name="Evol. Lett.">
        <title>Horizontal gene cluster transfer increased hallucinogenic mushroom diversity.</title>
        <authorList>
            <person name="Reynolds H.T."/>
            <person name="Vijayakumar V."/>
            <person name="Gluck-Thaler E."/>
            <person name="Korotkin H.B."/>
            <person name="Matheny P.B."/>
            <person name="Slot J.C."/>
        </authorList>
    </citation>
    <scope>NUCLEOTIDE SEQUENCE [LARGE SCALE GENOMIC DNA]</scope>
    <source>
        <strain evidence="2 3">2629</strain>
    </source>
</reference>
<dbReference type="Proteomes" id="UP000284842">
    <property type="component" value="Unassembled WGS sequence"/>
</dbReference>
<protein>
    <recommendedName>
        <fullName evidence="4">BTB domain-containing protein</fullName>
    </recommendedName>
</protein>
<dbReference type="OrthoDB" id="3223751at2759"/>